<keyword evidence="10" id="KW-0594">Phospholipid biosynthesis</keyword>
<evidence type="ECO:0000256" key="10">
    <source>
        <dbReference type="ARBA" id="ARBA00023209"/>
    </source>
</evidence>
<feature type="transmembrane region" description="Helical" evidence="14">
    <location>
        <begin position="390"/>
        <end position="408"/>
    </location>
</feature>
<feature type="transmembrane region" description="Helical" evidence="14">
    <location>
        <begin position="99"/>
        <end position="117"/>
    </location>
</feature>
<evidence type="ECO:0000256" key="6">
    <source>
        <dbReference type="ARBA" id="ARBA00022824"/>
    </source>
</evidence>
<feature type="region of interest" description="Disordered" evidence="13">
    <location>
        <begin position="1"/>
        <end position="39"/>
    </location>
</feature>
<proteinExistence type="predicted"/>
<evidence type="ECO:0000256" key="14">
    <source>
        <dbReference type="SAM" id="Phobius"/>
    </source>
</evidence>
<feature type="transmembrane region" description="Helical" evidence="14">
    <location>
        <begin position="353"/>
        <end position="378"/>
    </location>
</feature>
<dbReference type="GO" id="GO:0106245">
    <property type="term" value="F:L-serine-phosphatidylethanolamine phosphatidyltransferase activity"/>
    <property type="evidence" value="ECO:0007669"/>
    <property type="project" value="InterPro"/>
</dbReference>
<keyword evidence="5 14" id="KW-0812">Transmembrane</keyword>
<name>A0A6U4K147_HEMAN</name>
<feature type="transmembrane region" description="Helical" evidence="14">
    <location>
        <begin position="67"/>
        <end position="87"/>
    </location>
</feature>
<sequence>MVATPKSARKSSRSRGSSPARRGGRSSSPATPSRLDVRQVPESDVANVSPFTGILDESSGHDKYSTFFYRPHFLIAMFLGTVSLYYANFHIEKGNLQTNVKRGLLGSTFAFLLYSSLPTPPARPIFSRPHPLVWRVITGICICYYMALTFLLFQSVKDARWLVTFIDPCHNGLVECSEGAKIGLGLGRPNALPERSYADACTVWTGGKQCKFWADLSKKEEPCMGNIQDAVQDEFFFAHIVGWWGKALILRHAGAAWVNSIVFEFIELSFQHWMPNFAECWWDHIILDVMVCNALGIFLGHVFIHYFEAKEYRWMNISGYPTTAAKGKRLVEQFMPESWDSYDWHSLESPKRLLVVVLVYFLILLQDFNAFALKYILWMPPRNPLNTYRLVLWWLLGMMAVREFYEYITNRAVKRLGHDAWLGGMILTIEVLIWVKFGREANEFKEPFPFWVIAMWATVIVLFAGWFYHHFFVVPKMVRKARVTKQR</sequence>
<evidence type="ECO:0000256" key="11">
    <source>
        <dbReference type="ARBA" id="ARBA00023264"/>
    </source>
</evidence>
<evidence type="ECO:0000256" key="7">
    <source>
        <dbReference type="ARBA" id="ARBA00022989"/>
    </source>
</evidence>
<dbReference type="PANTHER" id="PTHR15362">
    <property type="entry name" value="PHOSPHATIDYLINOSITOL SYNTHASE"/>
    <property type="match status" value="1"/>
</dbReference>
<dbReference type="GO" id="GO:0005789">
    <property type="term" value="C:endoplasmic reticulum membrane"/>
    <property type="evidence" value="ECO:0007669"/>
    <property type="project" value="UniProtKB-SubCell"/>
</dbReference>
<feature type="compositionally biased region" description="Low complexity" evidence="13">
    <location>
        <begin position="14"/>
        <end position="34"/>
    </location>
</feature>
<protein>
    <recommendedName>
        <fullName evidence="16">L-serine-phosphatidylethanolamine phosphatidyltransferase</fullName>
    </recommendedName>
</protein>
<evidence type="ECO:0000256" key="5">
    <source>
        <dbReference type="ARBA" id="ARBA00022692"/>
    </source>
</evidence>
<evidence type="ECO:0000256" key="13">
    <source>
        <dbReference type="SAM" id="MobiDB-lite"/>
    </source>
</evidence>
<keyword evidence="3" id="KW-0444">Lipid biosynthesis</keyword>
<comment type="subcellular location">
    <subcellularLocation>
        <location evidence="1">Endoplasmic reticulum membrane</location>
        <topology evidence="1">Multi-pass membrane protein</topology>
    </subcellularLocation>
</comment>
<organism evidence="15">
    <name type="scientific">Hemiselmis andersenii</name>
    <name type="common">Cryptophyte alga</name>
    <dbReference type="NCBI Taxonomy" id="464988"/>
    <lineage>
        <taxon>Eukaryota</taxon>
        <taxon>Cryptophyceae</taxon>
        <taxon>Cryptomonadales</taxon>
        <taxon>Hemiselmidaceae</taxon>
        <taxon>Hemiselmis</taxon>
    </lineage>
</organism>
<evidence type="ECO:0000256" key="4">
    <source>
        <dbReference type="ARBA" id="ARBA00022679"/>
    </source>
</evidence>
<dbReference type="GO" id="GO:0006659">
    <property type="term" value="P:phosphatidylserine biosynthetic process"/>
    <property type="evidence" value="ECO:0007669"/>
    <property type="project" value="InterPro"/>
</dbReference>
<keyword evidence="6" id="KW-0256">Endoplasmic reticulum</keyword>
<dbReference type="AlphaFoldDB" id="A0A6U4K147"/>
<evidence type="ECO:0000256" key="3">
    <source>
        <dbReference type="ARBA" id="ARBA00022516"/>
    </source>
</evidence>
<evidence type="ECO:0000313" key="15">
    <source>
        <dbReference type="EMBL" id="CAD8959309.1"/>
    </source>
</evidence>
<evidence type="ECO:0000256" key="1">
    <source>
        <dbReference type="ARBA" id="ARBA00004477"/>
    </source>
</evidence>
<feature type="transmembrane region" description="Helical" evidence="14">
    <location>
        <begin position="449"/>
        <end position="472"/>
    </location>
</feature>
<evidence type="ECO:0008006" key="16">
    <source>
        <dbReference type="Google" id="ProtNLM"/>
    </source>
</evidence>
<evidence type="ECO:0000256" key="12">
    <source>
        <dbReference type="ARBA" id="ARBA00025707"/>
    </source>
</evidence>
<feature type="transmembrane region" description="Helical" evidence="14">
    <location>
        <begin position="285"/>
        <end position="307"/>
    </location>
</feature>
<feature type="transmembrane region" description="Helical" evidence="14">
    <location>
        <begin position="420"/>
        <end position="437"/>
    </location>
</feature>
<reference evidence="15" key="1">
    <citation type="submission" date="2021-01" db="EMBL/GenBank/DDBJ databases">
        <authorList>
            <person name="Corre E."/>
            <person name="Pelletier E."/>
            <person name="Niang G."/>
            <person name="Scheremetjew M."/>
            <person name="Finn R."/>
            <person name="Kale V."/>
            <person name="Holt S."/>
            <person name="Cochrane G."/>
            <person name="Meng A."/>
            <person name="Brown T."/>
            <person name="Cohen L."/>
        </authorList>
    </citation>
    <scope>NUCLEOTIDE SEQUENCE</scope>
    <source>
        <strain evidence="15">CCMP644</strain>
    </source>
</reference>
<feature type="transmembrane region" description="Helical" evidence="14">
    <location>
        <begin position="132"/>
        <end position="153"/>
    </location>
</feature>
<keyword evidence="7 14" id="KW-1133">Transmembrane helix</keyword>
<feature type="transmembrane region" description="Helical" evidence="14">
    <location>
        <begin position="254"/>
        <end position="273"/>
    </location>
</feature>
<keyword evidence="4" id="KW-0808">Transferase</keyword>
<accession>A0A6U4K147</accession>
<dbReference type="EMBL" id="HBFX01022638">
    <property type="protein sequence ID" value="CAD8959309.1"/>
    <property type="molecule type" value="Transcribed_RNA"/>
</dbReference>
<comment type="pathway">
    <text evidence="12">Phospholipid metabolism.</text>
</comment>
<comment type="pathway">
    <text evidence="2">Lipid metabolism.</text>
</comment>
<keyword evidence="8" id="KW-0443">Lipid metabolism</keyword>
<evidence type="ECO:0000256" key="9">
    <source>
        <dbReference type="ARBA" id="ARBA00023136"/>
    </source>
</evidence>
<dbReference type="Pfam" id="PF03034">
    <property type="entry name" value="PSS"/>
    <property type="match status" value="2"/>
</dbReference>
<keyword evidence="11" id="KW-1208">Phospholipid metabolism</keyword>
<evidence type="ECO:0000256" key="8">
    <source>
        <dbReference type="ARBA" id="ARBA00023098"/>
    </source>
</evidence>
<evidence type="ECO:0000256" key="2">
    <source>
        <dbReference type="ARBA" id="ARBA00005189"/>
    </source>
</evidence>
<dbReference type="InterPro" id="IPR004277">
    <property type="entry name" value="PSS"/>
</dbReference>
<dbReference type="PANTHER" id="PTHR15362:SF7">
    <property type="entry name" value="PHOSPHATIDYLSERINE SYNTHASE 2"/>
    <property type="match status" value="1"/>
</dbReference>
<gene>
    <name evidence="15" type="ORF">HAND00432_LOCUS13822</name>
</gene>
<keyword evidence="9 14" id="KW-0472">Membrane</keyword>